<keyword evidence="1" id="KW-0812">Transmembrane</keyword>
<sequence>MSEENIIKLSDDLFSDLERNKQPTDILNHSEIAQQLKEIISKVDTPANIALFGSWGSGKTWICNWLENKINEEQEQKDKVHFYKSLPKEIKFVKYDAFKYIELPLLRSFIKVIAENILDKDKYREIEQKLNNSFEISRSDNRTGRSKAWFIAIPIILIIFFSFVAKVVDWFPILEQGSTLAAVIALITYLFGSHQLSRKQVGPKDGDEFEEIFKEFIIEKMECERLVIFIDELDRCSAKEMVNTLDAIRAFFDIERCVIIVAADRNVLELALDQEARQSTPYDEDYPYYSTGGAYIEKVFHYQFNIPPLWKNQGIACAERLIESKNSRFWNKIKSEGELRTVIEILIPDYVTSPRRVKNILNTFVTLCQLALEKDLFNKKGLISNEEIRTMAKFACLRVEFPMFARDMFKDPKLPQYVLQYLDSTEVQPNIIDDDTWNLAKGYANKTRETTKFIWEEFEKKRYISGIETIQGQQLLSYLSKTKHIDCPSFSMVYFDQIEDSYGKLGVLRSEKILSFAISNEEKLFKKEIDELNRSEKSEALSMLCSNIGDEPSTNSNNIIDSVLSVLSSNFSSVESSLIDNLIEKILKLAQQDEKFFSRNDPSLVWNLCPQASEASAIEMRNYLVTWCEFLKQSDLQRSMFLLADIKASFDISESATTRIILRWLNSEEWANTLDILLSSSDKVMHTVIISLDSCVKENAFPIRYDMLRALAQSSSRKGQRIQEQILSILVSLKLEETQEAVDYILSNDGFRTKQAEVLTYVFNSLLKSFADNEYFSHIEMYEKWMAHVSVDNIEENHVRLLKDLYLKTIGSPKIASREENKAIADLLYNFISDLQQPGQGNVKVEIRKLLKEHNAKLPRESAKVTMQYNDMLRGYDLLDQTQEANDLFHGVLEIIENPVDESDAGTEAIGLLSKKFRGEFIELSPFFTEKQIFKLLQALMRCTWIENKEVNRVTLIKEASDIIDKLPERDVERVDFSEVISQLEHYREKAVDPTLKWVMRFKDPNNAAIVFRELVAMDILKNSSFSRSVGSLYRSWQDEQAKVFWNGCFKYIASSGREDEEDNILALLAWGGGVDMGDVDMGHDEERFVDWLVDQSRRSSSLKEHRLLLLLMNNVHINDRSSMIRLIKAIIFPLFDVSDKSDYRAVLLGIKEVEKISRDVFEDVRNQVEHYLKKTLDNFPKLRFQIEGAAQYWNLSLDDEPRSA</sequence>
<feature type="domain" description="KAP NTPase" evidence="2">
    <location>
        <begin position="31"/>
        <end position="367"/>
    </location>
</feature>
<dbReference type="Gene3D" id="3.40.50.300">
    <property type="entry name" value="P-loop containing nucleotide triphosphate hydrolases"/>
    <property type="match status" value="1"/>
</dbReference>
<dbReference type="eggNOG" id="COG4928">
    <property type="taxonomic scope" value="Bacteria"/>
</dbReference>
<dbReference type="PATRIC" id="fig|1035195.3.peg.1469"/>
<dbReference type="InterPro" id="IPR011646">
    <property type="entry name" value="KAP_P-loop"/>
</dbReference>
<dbReference type="Proteomes" id="UP000010445">
    <property type="component" value="Unassembled WGS sequence"/>
</dbReference>
<organism evidence="3 4">
    <name type="scientific">Corynebacterium durum F0235</name>
    <dbReference type="NCBI Taxonomy" id="1035195"/>
    <lineage>
        <taxon>Bacteria</taxon>
        <taxon>Bacillati</taxon>
        <taxon>Actinomycetota</taxon>
        <taxon>Actinomycetes</taxon>
        <taxon>Mycobacteriales</taxon>
        <taxon>Corynebacteriaceae</taxon>
        <taxon>Corynebacterium</taxon>
    </lineage>
</organism>
<protein>
    <submittedName>
        <fullName evidence="3">p-loop domain protein, KAP family</fullName>
    </submittedName>
</protein>
<dbReference type="SUPFAM" id="SSF52540">
    <property type="entry name" value="P-loop containing nucleoside triphosphate hydrolases"/>
    <property type="match status" value="1"/>
</dbReference>
<dbReference type="EMBL" id="AMEM01000022">
    <property type="protein sequence ID" value="EKX89727.1"/>
    <property type="molecule type" value="Genomic_DNA"/>
</dbReference>
<feature type="transmembrane region" description="Helical" evidence="1">
    <location>
        <begin position="148"/>
        <end position="167"/>
    </location>
</feature>
<gene>
    <name evidence="3" type="ORF">HMPREF9997_01630</name>
</gene>
<name>L1MEQ9_9CORY</name>
<evidence type="ECO:0000259" key="2">
    <source>
        <dbReference type="Pfam" id="PF07693"/>
    </source>
</evidence>
<reference evidence="3 4" key="1">
    <citation type="submission" date="2012-05" db="EMBL/GenBank/DDBJ databases">
        <authorList>
            <person name="Weinstock G."/>
            <person name="Sodergren E."/>
            <person name="Lobos E.A."/>
            <person name="Fulton L."/>
            <person name="Fulton R."/>
            <person name="Courtney L."/>
            <person name="Fronick C."/>
            <person name="O'Laughlin M."/>
            <person name="Godfrey J."/>
            <person name="Wilson R.M."/>
            <person name="Miner T."/>
            <person name="Farmer C."/>
            <person name="Delehaunty K."/>
            <person name="Cordes M."/>
            <person name="Minx P."/>
            <person name="Tomlinson C."/>
            <person name="Chen J."/>
            <person name="Wollam A."/>
            <person name="Pepin K.H."/>
            <person name="Bhonagiri V."/>
            <person name="Zhang X."/>
            <person name="Suruliraj S."/>
            <person name="Warren W."/>
            <person name="Mitreva M."/>
            <person name="Mardis E.R."/>
            <person name="Wilson R.K."/>
        </authorList>
    </citation>
    <scope>NUCLEOTIDE SEQUENCE [LARGE SCALE GENOMIC DNA]</scope>
    <source>
        <strain evidence="3 4">F0235</strain>
    </source>
</reference>
<keyword evidence="4" id="KW-1185">Reference proteome</keyword>
<evidence type="ECO:0000313" key="3">
    <source>
        <dbReference type="EMBL" id="EKX89727.1"/>
    </source>
</evidence>
<dbReference type="PANTHER" id="PTHR22674">
    <property type="entry name" value="NTPASE, KAP FAMILY P-LOOP DOMAIN-CONTAINING 1"/>
    <property type="match status" value="1"/>
</dbReference>
<comment type="caution">
    <text evidence="3">The sequence shown here is derived from an EMBL/GenBank/DDBJ whole genome shotgun (WGS) entry which is preliminary data.</text>
</comment>
<dbReference type="PANTHER" id="PTHR22674:SF6">
    <property type="entry name" value="NTPASE KAP FAMILY P-LOOP DOMAIN-CONTAINING PROTEIN 1"/>
    <property type="match status" value="1"/>
</dbReference>
<evidence type="ECO:0000256" key="1">
    <source>
        <dbReference type="SAM" id="Phobius"/>
    </source>
</evidence>
<dbReference type="RefSeq" id="WP_006063859.1">
    <property type="nucleotide sequence ID" value="NZ_KB290831.1"/>
</dbReference>
<dbReference type="Pfam" id="PF07693">
    <property type="entry name" value="KAP_NTPase"/>
    <property type="match status" value="1"/>
</dbReference>
<dbReference type="InterPro" id="IPR027417">
    <property type="entry name" value="P-loop_NTPase"/>
</dbReference>
<evidence type="ECO:0000313" key="4">
    <source>
        <dbReference type="Proteomes" id="UP000010445"/>
    </source>
</evidence>
<keyword evidence="1" id="KW-1133">Transmembrane helix</keyword>
<keyword evidence="1" id="KW-0472">Membrane</keyword>
<proteinExistence type="predicted"/>
<accession>L1MEQ9</accession>
<dbReference type="HOGENOM" id="CLU_267608_0_0_11"/>
<dbReference type="InterPro" id="IPR052754">
    <property type="entry name" value="NTPase_KAP_P-loop"/>
</dbReference>
<dbReference type="AlphaFoldDB" id="L1MEQ9"/>